<dbReference type="PANTHER" id="PTHR12147:SF26">
    <property type="entry name" value="PEPTIDASE M28 DOMAIN-CONTAINING PROTEIN"/>
    <property type="match status" value="1"/>
</dbReference>
<keyword evidence="2" id="KW-0378">Hydrolase</keyword>
<sequence length="551" mass="58922">MRLLRTVCVLASMLSCVVVEGQSASSDEERGKAWWAHVQYLADDSMQGRLTGSEEYLKAAAYVVDKFKSYGLQPAGVNGGFYQPVKFDVQRVLADKSSMSLVADGKTEPLVLGTDAILGSRAAQVGKVDAPLVFIGYGLHLPEAKYDDFNSAEVPMSELKGKIVVYINGGPADLPGPLKSYARTAPFAKALRDAGAVGAISIPTPKSMDFGWERVASGASQPGMRLAATPDAAAVAAKHPALADEHGAMFGATFNPAEAEKLFAGTGHTFAEILALADAQKPLPRFALNKRVTASVVGEHSQVESPNIVAMLPGSDPVLAKEYVIVSAHLDHLGVGAPIKGKTIYNGAMDDASGVASVLEAAREFGAAKVRPKRSMLFVVFTAEEKGLLGSRYYAGHPTVPEGSIKADLNLDMFMPIFALKKLHVQGLEQSTLAVDAQKVGEAHGIVIAPDPEPDRNSFIRTDQYSFVQAGIPALAFKFGWTAGSPEYKAWRGWLAQRYHSTEDDLSQPVDLAAAAQFNSFFADLARTVADDPATPHYLDSSFFRRFEAGR</sequence>
<dbReference type="RefSeq" id="WP_125487664.1">
    <property type="nucleotide sequence ID" value="NZ_RSDW01000001.1"/>
</dbReference>
<keyword evidence="3" id="KW-1185">Reference proteome</keyword>
<accession>A0A428MRB5</accession>
<dbReference type="PROSITE" id="PS51257">
    <property type="entry name" value="PROKAR_LIPOPROTEIN"/>
    <property type="match status" value="1"/>
</dbReference>
<dbReference type="Gene3D" id="3.40.630.10">
    <property type="entry name" value="Zn peptidases"/>
    <property type="match status" value="2"/>
</dbReference>
<dbReference type="PANTHER" id="PTHR12147">
    <property type="entry name" value="METALLOPEPTIDASE M28 FAMILY MEMBER"/>
    <property type="match status" value="1"/>
</dbReference>
<dbReference type="Proteomes" id="UP000269669">
    <property type="component" value="Unassembled WGS sequence"/>
</dbReference>
<dbReference type="OrthoDB" id="9778250at2"/>
<organism evidence="2 3">
    <name type="scientific">Edaphobacter aggregans</name>
    <dbReference type="NCBI Taxonomy" id="570835"/>
    <lineage>
        <taxon>Bacteria</taxon>
        <taxon>Pseudomonadati</taxon>
        <taxon>Acidobacteriota</taxon>
        <taxon>Terriglobia</taxon>
        <taxon>Terriglobales</taxon>
        <taxon>Acidobacteriaceae</taxon>
        <taxon>Edaphobacter</taxon>
    </lineage>
</organism>
<dbReference type="GO" id="GO:0004180">
    <property type="term" value="F:carboxypeptidase activity"/>
    <property type="evidence" value="ECO:0007669"/>
    <property type="project" value="UniProtKB-KW"/>
</dbReference>
<dbReference type="InterPro" id="IPR007484">
    <property type="entry name" value="Peptidase_M28"/>
</dbReference>
<reference evidence="2 3" key="1">
    <citation type="submission" date="2018-12" db="EMBL/GenBank/DDBJ databases">
        <title>Sequencing of bacterial isolates from soil warming experiment in Harvard Forest, Massachusetts, USA.</title>
        <authorList>
            <person name="Deangelis K."/>
        </authorList>
    </citation>
    <scope>NUCLEOTIDE SEQUENCE [LARGE SCALE GENOMIC DNA]</scope>
    <source>
        <strain evidence="2 3">EB153</strain>
    </source>
</reference>
<name>A0A428MRB5_9BACT</name>
<dbReference type="GO" id="GO:0006508">
    <property type="term" value="P:proteolysis"/>
    <property type="evidence" value="ECO:0007669"/>
    <property type="project" value="InterPro"/>
</dbReference>
<dbReference type="InterPro" id="IPR045175">
    <property type="entry name" value="M28_fam"/>
</dbReference>
<comment type="caution">
    <text evidence="2">The sequence shown here is derived from an EMBL/GenBank/DDBJ whole genome shotgun (WGS) entry which is preliminary data.</text>
</comment>
<protein>
    <submittedName>
        <fullName evidence="2">Zn-dependent M28 family amino/carboxypeptidase</fullName>
    </submittedName>
</protein>
<dbReference type="AlphaFoldDB" id="A0A428MRB5"/>
<gene>
    <name evidence="2" type="ORF">EDE15_5111</name>
</gene>
<dbReference type="EMBL" id="RSDW01000001">
    <property type="protein sequence ID" value="RSL19442.1"/>
    <property type="molecule type" value="Genomic_DNA"/>
</dbReference>
<keyword evidence="2" id="KW-0645">Protease</keyword>
<dbReference type="SUPFAM" id="SSF52025">
    <property type="entry name" value="PA domain"/>
    <property type="match status" value="1"/>
</dbReference>
<dbReference type="SUPFAM" id="SSF53187">
    <property type="entry name" value="Zn-dependent exopeptidases"/>
    <property type="match status" value="1"/>
</dbReference>
<dbReference type="Pfam" id="PF04389">
    <property type="entry name" value="Peptidase_M28"/>
    <property type="match status" value="1"/>
</dbReference>
<dbReference type="GO" id="GO:0008235">
    <property type="term" value="F:metalloexopeptidase activity"/>
    <property type="evidence" value="ECO:0007669"/>
    <property type="project" value="InterPro"/>
</dbReference>
<evidence type="ECO:0000313" key="2">
    <source>
        <dbReference type="EMBL" id="RSL19442.1"/>
    </source>
</evidence>
<evidence type="ECO:0000259" key="1">
    <source>
        <dbReference type="Pfam" id="PF04389"/>
    </source>
</evidence>
<evidence type="ECO:0000313" key="3">
    <source>
        <dbReference type="Proteomes" id="UP000269669"/>
    </source>
</evidence>
<proteinExistence type="predicted"/>
<keyword evidence="2" id="KW-0121">Carboxypeptidase</keyword>
<feature type="domain" description="Peptidase M28" evidence="1">
    <location>
        <begin position="307"/>
        <end position="523"/>
    </location>
</feature>
<dbReference type="InterPro" id="IPR046450">
    <property type="entry name" value="PA_dom_sf"/>
</dbReference>